<gene>
    <name evidence="1" type="ORF">ANACOL_03535</name>
</gene>
<accession>B0PFF5</accession>
<dbReference type="HOGENOM" id="CLU_3131629_0_0_9"/>
<dbReference type="Proteomes" id="UP000003803">
    <property type="component" value="Unassembled WGS sequence"/>
</dbReference>
<evidence type="ECO:0000313" key="2">
    <source>
        <dbReference type="Proteomes" id="UP000003803"/>
    </source>
</evidence>
<name>B0PFF5_9FIRM</name>
<protein>
    <submittedName>
        <fullName evidence="1">Uncharacterized protein</fullName>
    </submittedName>
</protein>
<reference evidence="1" key="1">
    <citation type="submission" date="2007-11" db="EMBL/GenBank/DDBJ databases">
        <authorList>
            <person name="Fulton L."/>
            <person name="Clifton S."/>
            <person name="Fulton B."/>
            <person name="Xu J."/>
            <person name="Minx P."/>
            <person name="Pepin K.H."/>
            <person name="Johnson M."/>
            <person name="Thiruvilangam P."/>
            <person name="Bhonagiri V."/>
            <person name="Nash W.E."/>
            <person name="Mardis E.R."/>
            <person name="Wilson R.K."/>
        </authorList>
    </citation>
    <scope>NUCLEOTIDE SEQUENCE [LARGE SCALE GENOMIC DNA]</scope>
    <source>
        <strain evidence="1">DSM 17241</strain>
    </source>
</reference>
<organism evidence="1 2">
    <name type="scientific">Anaerotruncus colihominis DSM 17241</name>
    <dbReference type="NCBI Taxonomy" id="445972"/>
    <lineage>
        <taxon>Bacteria</taxon>
        <taxon>Bacillati</taxon>
        <taxon>Bacillota</taxon>
        <taxon>Clostridia</taxon>
        <taxon>Eubacteriales</taxon>
        <taxon>Oscillospiraceae</taxon>
        <taxon>Anaerotruncus</taxon>
    </lineage>
</organism>
<sequence>MTCYNNRRAVIITFIARTICGRGPLLSVWPMISYQKARITESAARPPLF</sequence>
<proteinExistence type="predicted"/>
<keyword evidence="2" id="KW-1185">Reference proteome</keyword>
<evidence type="ECO:0000313" key="1">
    <source>
        <dbReference type="EMBL" id="EDS10088.1"/>
    </source>
</evidence>
<reference evidence="1" key="2">
    <citation type="submission" date="2013-09" db="EMBL/GenBank/DDBJ databases">
        <title>Draft genome sequence of Anaerotruncus colihominis(DSM 17241).</title>
        <authorList>
            <person name="Sudarsanam P."/>
            <person name="Ley R."/>
            <person name="Guruge J."/>
            <person name="Turnbaugh P.J."/>
            <person name="Mahowald M."/>
            <person name="Liep D."/>
            <person name="Gordon J."/>
        </authorList>
    </citation>
    <scope>NUCLEOTIDE SEQUENCE</scope>
    <source>
        <strain evidence="1">DSM 17241</strain>
    </source>
</reference>
<dbReference type="AlphaFoldDB" id="B0PFF5"/>
<dbReference type="EMBL" id="ABGD02000025">
    <property type="protein sequence ID" value="EDS10088.1"/>
    <property type="molecule type" value="Genomic_DNA"/>
</dbReference>
<comment type="caution">
    <text evidence="1">The sequence shown here is derived from an EMBL/GenBank/DDBJ whole genome shotgun (WGS) entry which is preliminary data.</text>
</comment>